<reference evidence="1" key="1">
    <citation type="journal article" date="2022" name="bioRxiv">
        <title>Sequencing and chromosome-scale assembly of the giantPleurodeles waltlgenome.</title>
        <authorList>
            <person name="Brown T."/>
            <person name="Elewa A."/>
            <person name="Iarovenko S."/>
            <person name="Subramanian E."/>
            <person name="Araus A.J."/>
            <person name="Petzold A."/>
            <person name="Susuki M."/>
            <person name="Suzuki K.-i.T."/>
            <person name="Hayashi T."/>
            <person name="Toyoda A."/>
            <person name="Oliveira C."/>
            <person name="Osipova E."/>
            <person name="Leigh N.D."/>
            <person name="Simon A."/>
            <person name="Yun M.H."/>
        </authorList>
    </citation>
    <scope>NUCLEOTIDE SEQUENCE</scope>
    <source>
        <strain evidence="1">20211129_DDA</strain>
        <tissue evidence="1">Liver</tissue>
    </source>
</reference>
<accession>A0AAV7VVJ7</accession>
<dbReference type="AlphaFoldDB" id="A0AAV7VVJ7"/>
<dbReference type="EMBL" id="JANPWB010000002">
    <property type="protein sequence ID" value="KAJ1205699.1"/>
    <property type="molecule type" value="Genomic_DNA"/>
</dbReference>
<evidence type="ECO:0000313" key="2">
    <source>
        <dbReference type="Proteomes" id="UP001066276"/>
    </source>
</evidence>
<keyword evidence="2" id="KW-1185">Reference proteome</keyword>
<protein>
    <submittedName>
        <fullName evidence="1">Uncharacterized protein</fullName>
    </submittedName>
</protein>
<proteinExistence type="predicted"/>
<evidence type="ECO:0000313" key="1">
    <source>
        <dbReference type="EMBL" id="KAJ1205699.1"/>
    </source>
</evidence>
<organism evidence="1 2">
    <name type="scientific">Pleurodeles waltl</name>
    <name type="common">Iberian ribbed newt</name>
    <dbReference type="NCBI Taxonomy" id="8319"/>
    <lineage>
        <taxon>Eukaryota</taxon>
        <taxon>Metazoa</taxon>
        <taxon>Chordata</taxon>
        <taxon>Craniata</taxon>
        <taxon>Vertebrata</taxon>
        <taxon>Euteleostomi</taxon>
        <taxon>Amphibia</taxon>
        <taxon>Batrachia</taxon>
        <taxon>Caudata</taxon>
        <taxon>Salamandroidea</taxon>
        <taxon>Salamandridae</taxon>
        <taxon>Pleurodelinae</taxon>
        <taxon>Pleurodeles</taxon>
    </lineage>
</organism>
<gene>
    <name evidence="1" type="ORF">NDU88_001127</name>
</gene>
<dbReference type="Proteomes" id="UP001066276">
    <property type="component" value="Chromosome 1_2"/>
</dbReference>
<comment type="caution">
    <text evidence="1">The sequence shown here is derived from an EMBL/GenBank/DDBJ whole genome shotgun (WGS) entry which is preliminary data.</text>
</comment>
<sequence length="130" mass="14223">MPRRTEAQMEELEGEASLDDLVEALGGMASGKAPGPDRLPVEFYQTYFGVILLRLLEILHEARSCLVFADNKVGDFGFLLILFTSGRTAIGDIPNVNSRSQASSVMTSRFRNLGHSSKVTLHFTPLGPLI</sequence>
<name>A0AAV7VVJ7_PLEWA</name>